<feature type="transmembrane region" description="Helical" evidence="8">
    <location>
        <begin position="102"/>
        <end position="123"/>
    </location>
</feature>
<reference evidence="10 11" key="1">
    <citation type="submission" date="2019-02" db="EMBL/GenBank/DDBJ databases">
        <title>Deep-cultivation of Planctomycetes and their phenomic and genomic characterization uncovers novel biology.</title>
        <authorList>
            <person name="Wiegand S."/>
            <person name="Jogler M."/>
            <person name="Boedeker C."/>
            <person name="Pinto D."/>
            <person name="Vollmers J."/>
            <person name="Rivas-Marin E."/>
            <person name="Kohn T."/>
            <person name="Peeters S.H."/>
            <person name="Heuer A."/>
            <person name="Rast P."/>
            <person name="Oberbeckmann S."/>
            <person name="Bunk B."/>
            <person name="Jeske O."/>
            <person name="Meyerdierks A."/>
            <person name="Storesund J.E."/>
            <person name="Kallscheuer N."/>
            <person name="Luecker S."/>
            <person name="Lage O.M."/>
            <person name="Pohl T."/>
            <person name="Merkel B.J."/>
            <person name="Hornburger P."/>
            <person name="Mueller R.-W."/>
            <person name="Bruemmer F."/>
            <person name="Labrenz M."/>
            <person name="Spormann A.M."/>
            <person name="Op Den Camp H."/>
            <person name="Overmann J."/>
            <person name="Amann R."/>
            <person name="Jetten M.S.M."/>
            <person name="Mascher T."/>
            <person name="Medema M.H."/>
            <person name="Devos D.P."/>
            <person name="Kaster A.-K."/>
            <person name="Ovreas L."/>
            <person name="Rohde M."/>
            <person name="Galperin M.Y."/>
            <person name="Jogler C."/>
        </authorList>
    </citation>
    <scope>NUCLEOTIDE SEQUENCE [LARGE SCALE GENOMIC DNA]</scope>
    <source>
        <strain evidence="10 11">Poly59</strain>
    </source>
</reference>
<dbReference type="AlphaFoldDB" id="A0A5C6FB29"/>
<feature type="transmembrane region" description="Helical" evidence="8">
    <location>
        <begin position="12"/>
        <end position="31"/>
    </location>
</feature>
<evidence type="ECO:0000256" key="6">
    <source>
        <dbReference type="ARBA" id="ARBA00022989"/>
    </source>
</evidence>
<keyword evidence="6 8" id="KW-1133">Transmembrane helix</keyword>
<evidence type="ECO:0000259" key="9">
    <source>
        <dbReference type="Pfam" id="PF13231"/>
    </source>
</evidence>
<evidence type="ECO:0000313" key="10">
    <source>
        <dbReference type="EMBL" id="TWU57982.1"/>
    </source>
</evidence>
<dbReference type="EMBL" id="SJPX01000001">
    <property type="protein sequence ID" value="TWU57982.1"/>
    <property type="molecule type" value="Genomic_DNA"/>
</dbReference>
<name>A0A5C6FB29_9BACT</name>
<feature type="domain" description="Glycosyltransferase RgtA/B/C/D-like" evidence="9">
    <location>
        <begin position="78"/>
        <end position="231"/>
    </location>
</feature>
<dbReference type="GO" id="GO:0016763">
    <property type="term" value="F:pentosyltransferase activity"/>
    <property type="evidence" value="ECO:0007669"/>
    <property type="project" value="TreeGrafter"/>
</dbReference>
<dbReference type="Proteomes" id="UP000317977">
    <property type="component" value="Unassembled WGS sequence"/>
</dbReference>
<evidence type="ECO:0000256" key="8">
    <source>
        <dbReference type="SAM" id="Phobius"/>
    </source>
</evidence>
<evidence type="ECO:0000256" key="2">
    <source>
        <dbReference type="ARBA" id="ARBA00022475"/>
    </source>
</evidence>
<evidence type="ECO:0000256" key="1">
    <source>
        <dbReference type="ARBA" id="ARBA00004651"/>
    </source>
</evidence>
<proteinExistence type="predicted"/>
<keyword evidence="11" id="KW-1185">Reference proteome</keyword>
<gene>
    <name evidence="10" type="ORF">Poly59_08910</name>
</gene>
<dbReference type="GO" id="GO:0005886">
    <property type="term" value="C:plasma membrane"/>
    <property type="evidence" value="ECO:0007669"/>
    <property type="project" value="UniProtKB-SubCell"/>
</dbReference>
<feature type="transmembrane region" description="Helical" evidence="8">
    <location>
        <begin position="286"/>
        <end position="303"/>
    </location>
</feature>
<feature type="transmembrane region" description="Helical" evidence="8">
    <location>
        <begin position="177"/>
        <end position="208"/>
    </location>
</feature>
<feature type="transmembrane region" description="Helical" evidence="8">
    <location>
        <begin position="128"/>
        <end position="147"/>
    </location>
</feature>
<feature type="transmembrane region" description="Helical" evidence="8">
    <location>
        <begin position="336"/>
        <end position="352"/>
    </location>
</feature>
<dbReference type="OrthoDB" id="231654at2"/>
<evidence type="ECO:0000256" key="3">
    <source>
        <dbReference type="ARBA" id="ARBA00022676"/>
    </source>
</evidence>
<dbReference type="GO" id="GO:0009103">
    <property type="term" value="P:lipopolysaccharide biosynthetic process"/>
    <property type="evidence" value="ECO:0007669"/>
    <property type="project" value="UniProtKB-ARBA"/>
</dbReference>
<dbReference type="PANTHER" id="PTHR33908:SF11">
    <property type="entry name" value="MEMBRANE PROTEIN"/>
    <property type="match status" value="1"/>
</dbReference>
<dbReference type="InterPro" id="IPR050297">
    <property type="entry name" value="LipidA_mod_glycosyltrf_83"/>
</dbReference>
<evidence type="ECO:0000256" key="7">
    <source>
        <dbReference type="ARBA" id="ARBA00023136"/>
    </source>
</evidence>
<keyword evidence="7 8" id="KW-0472">Membrane</keyword>
<evidence type="ECO:0000313" key="11">
    <source>
        <dbReference type="Proteomes" id="UP000317977"/>
    </source>
</evidence>
<comment type="caution">
    <text evidence="10">The sequence shown here is derived from an EMBL/GenBank/DDBJ whole genome shotgun (WGS) entry which is preliminary data.</text>
</comment>
<keyword evidence="3 10" id="KW-0328">Glycosyltransferase</keyword>
<feature type="transmembrane region" description="Helical" evidence="8">
    <location>
        <begin position="372"/>
        <end position="391"/>
    </location>
</feature>
<sequence>MKPLKRTDGAGIGMMIVVLLFILVRLPTALLSPGGQDEEWYGIPGLTIANEGIPRVPYARATDPDSVFIGADEMLFAQPPLSFYAQAPFFEIFAGNYGTARLSSLVAAIVSIVLTFGIAEAFFQDRRLAILAAAIYSCSRLCFFPAMVARPDMLCGMLGLLAVYCGAISRQQYQTRWIIAAGISVGLAALSHPFAIVFGIQMTIWIAWNAENLIGIVRRVAVFAISVTATFATWTPLILMRPDLFRSQFVGNILRPAGPGLLSRFVMPWDSFSHQTPQLIDRAHPIQFSMLLFGLIAISFLAWNKRDRAATTITVLGISSVYLLTACLGDHPVQGFWCYSASLGWIAFAYVARQFDIAVIRGRANKTSLRTFAAAILLAAMLPGSGGRAVMTYATKFGDDVYASPRFVRNILDDLPADATLTVGPEFSLPAYAAGRDVILACRHPMYFDSAEIPTDYYIFGRRDFAEDMVAAYACELVRNYGNHDDVFANYAEVYRRSPEATAAPATASASASP</sequence>
<accession>A0A5C6FB29</accession>
<dbReference type="Pfam" id="PF13231">
    <property type="entry name" value="PMT_2"/>
    <property type="match status" value="1"/>
</dbReference>
<feature type="transmembrane region" description="Helical" evidence="8">
    <location>
        <begin position="220"/>
        <end position="239"/>
    </location>
</feature>
<protein>
    <submittedName>
        <fullName evidence="10">Dolichyl-phosphate-mannose-protein mannosyltransferase</fullName>
    </submittedName>
</protein>
<comment type="subcellular location">
    <subcellularLocation>
        <location evidence="1">Cell membrane</location>
        <topology evidence="1">Multi-pass membrane protein</topology>
    </subcellularLocation>
</comment>
<dbReference type="PANTHER" id="PTHR33908">
    <property type="entry name" value="MANNOSYLTRANSFERASE YKCB-RELATED"/>
    <property type="match status" value="1"/>
</dbReference>
<organism evidence="10 11">
    <name type="scientific">Rubripirellula reticaptiva</name>
    <dbReference type="NCBI Taxonomy" id="2528013"/>
    <lineage>
        <taxon>Bacteria</taxon>
        <taxon>Pseudomonadati</taxon>
        <taxon>Planctomycetota</taxon>
        <taxon>Planctomycetia</taxon>
        <taxon>Pirellulales</taxon>
        <taxon>Pirellulaceae</taxon>
        <taxon>Rubripirellula</taxon>
    </lineage>
</organism>
<keyword evidence="2" id="KW-1003">Cell membrane</keyword>
<evidence type="ECO:0000256" key="5">
    <source>
        <dbReference type="ARBA" id="ARBA00022692"/>
    </source>
</evidence>
<evidence type="ECO:0000256" key="4">
    <source>
        <dbReference type="ARBA" id="ARBA00022679"/>
    </source>
</evidence>
<dbReference type="InterPro" id="IPR038731">
    <property type="entry name" value="RgtA/B/C-like"/>
</dbReference>
<dbReference type="RefSeq" id="WP_146532782.1">
    <property type="nucleotide sequence ID" value="NZ_SJPX01000001.1"/>
</dbReference>
<keyword evidence="4 10" id="KW-0808">Transferase</keyword>
<feature type="transmembrane region" description="Helical" evidence="8">
    <location>
        <begin position="309"/>
        <end position="329"/>
    </location>
</feature>
<keyword evidence="5 8" id="KW-0812">Transmembrane</keyword>